<accession>A0A4R6S383</accession>
<evidence type="ECO:0000313" key="1">
    <source>
        <dbReference type="EMBL" id="TDP94080.1"/>
    </source>
</evidence>
<name>A0A4R6S383_LABRH</name>
<reference evidence="1 2" key="1">
    <citation type="submission" date="2019-03" db="EMBL/GenBank/DDBJ databases">
        <title>Genomic Encyclopedia of Type Strains, Phase IV (KMG-IV): sequencing the most valuable type-strain genomes for metagenomic binning, comparative biology and taxonomic classification.</title>
        <authorList>
            <person name="Goeker M."/>
        </authorList>
    </citation>
    <scope>NUCLEOTIDE SEQUENCE [LARGE SCALE GENOMIC DNA]</scope>
    <source>
        <strain evidence="1 2">DSM 45361</strain>
    </source>
</reference>
<keyword evidence="2" id="KW-1185">Reference proteome</keyword>
<sequence length="453" mass="49248">MSTSADYRAAVPHHNAITDSYLAEFAKTGIRPSELKEAVRESTEDTTFQGRSLSRPVFLTKAQVTLLADDLERLHSALTGLPDRMFGGDMAAFAHAVGTTAEQAAAAVRGRMERPPRIGRADFFLDETGFKLMEINWGSAVGGLDSGPLNKAMLAQPFVGDFVREHGLTYVDPMEALVDTLLTECAIPAGTRPVVALTDWPKSFEKLEPQLHKSAAGLAPLGLDCYPCHVGQLEYRDGAVWLGERKIDVVYRLFLMEDLMDPTGPGLIEPVLRAAERGEVGIFAPMDAELYGSKGALALLSDEANRHLYSVEELAALDRILPWTRMVRPGPVTVDGSSVELTDYALANRTELILKPTLMHAGQGVLPGWTADAGTWQDAVRDAMGEPFVLQRRVRSVPEVFPTDDGSEEWTLTWGAFMVSKGYGGMFMRGTLDPNATVNMATGATGTCCFHEA</sequence>
<dbReference type="AlphaFoldDB" id="A0A4R6S383"/>
<proteinExistence type="predicted"/>
<evidence type="ECO:0000313" key="2">
    <source>
        <dbReference type="Proteomes" id="UP000295444"/>
    </source>
</evidence>
<gene>
    <name evidence="1" type="ORF">EV186_106474</name>
</gene>
<dbReference type="SUPFAM" id="SSF56059">
    <property type="entry name" value="Glutathione synthetase ATP-binding domain-like"/>
    <property type="match status" value="1"/>
</dbReference>
<protein>
    <recommendedName>
        <fullName evidence="3">Circularly permuted ATP-grasp superfamily protein</fullName>
    </recommendedName>
</protein>
<evidence type="ECO:0008006" key="3">
    <source>
        <dbReference type="Google" id="ProtNLM"/>
    </source>
</evidence>
<comment type="caution">
    <text evidence="1">The sequence shown here is derived from an EMBL/GenBank/DDBJ whole genome shotgun (WGS) entry which is preliminary data.</text>
</comment>
<dbReference type="EMBL" id="SNXZ01000006">
    <property type="protein sequence ID" value="TDP94080.1"/>
    <property type="molecule type" value="Genomic_DNA"/>
</dbReference>
<dbReference type="Proteomes" id="UP000295444">
    <property type="component" value="Unassembled WGS sequence"/>
</dbReference>
<organism evidence="1 2">
    <name type="scientific">Labedaea rhizosphaerae</name>
    <dbReference type="NCBI Taxonomy" id="598644"/>
    <lineage>
        <taxon>Bacteria</taxon>
        <taxon>Bacillati</taxon>
        <taxon>Actinomycetota</taxon>
        <taxon>Actinomycetes</taxon>
        <taxon>Pseudonocardiales</taxon>
        <taxon>Pseudonocardiaceae</taxon>
        <taxon>Labedaea</taxon>
    </lineage>
</organism>